<name>A0A2N9AQQ3_METEX</name>
<reference evidence="4" key="1">
    <citation type="submission" date="2017-10" db="EMBL/GenBank/DDBJ databases">
        <authorList>
            <person name="Regsiter A."/>
            <person name="William W."/>
        </authorList>
    </citation>
    <scope>NUCLEOTIDE SEQUENCE [LARGE SCALE GENOMIC DNA]</scope>
</reference>
<evidence type="ECO:0000256" key="1">
    <source>
        <dbReference type="SAM" id="Coils"/>
    </source>
</evidence>
<gene>
    <name evidence="3" type="ORF">TK0001_3089</name>
</gene>
<keyword evidence="1" id="KW-0175">Coiled coil</keyword>
<feature type="coiled-coil region" evidence="1">
    <location>
        <begin position="132"/>
        <end position="169"/>
    </location>
</feature>
<dbReference type="Pfam" id="PF11014">
    <property type="entry name" value="DUF2852"/>
    <property type="match status" value="1"/>
</dbReference>
<feature type="transmembrane region" description="Helical" evidence="2">
    <location>
        <begin position="56"/>
        <end position="78"/>
    </location>
</feature>
<keyword evidence="2" id="KW-0472">Membrane</keyword>
<evidence type="ECO:0000313" key="3">
    <source>
        <dbReference type="EMBL" id="SOR29691.1"/>
    </source>
</evidence>
<organism evidence="3 4">
    <name type="scientific">Methylorubrum extorquens</name>
    <name type="common">Methylobacterium dichloromethanicum</name>
    <name type="synonym">Methylobacterium extorquens</name>
    <dbReference type="NCBI Taxonomy" id="408"/>
    <lineage>
        <taxon>Bacteria</taxon>
        <taxon>Pseudomonadati</taxon>
        <taxon>Pseudomonadota</taxon>
        <taxon>Alphaproteobacteria</taxon>
        <taxon>Hyphomicrobiales</taxon>
        <taxon>Methylobacteriaceae</taxon>
        <taxon>Methylorubrum</taxon>
    </lineage>
</organism>
<evidence type="ECO:0000313" key="4">
    <source>
        <dbReference type="Proteomes" id="UP000233769"/>
    </source>
</evidence>
<dbReference type="EMBL" id="LT962688">
    <property type="protein sequence ID" value="SOR29691.1"/>
    <property type="molecule type" value="Genomic_DNA"/>
</dbReference>
<protein>
    <recommendedName>
        <fullName evidence="5">DUF2852 domain-containing protein</fullName>
    </recommendedName>
</protein>
<accession>A0A2N9AQQ3</accession>
<proteinExistence type="predicted"/>
<evidence type="ECO:0000256" key="2">
    <source>
        <dbReference type="SAM" id="Phobius"/>
    </source>
</evidence>
<dbReference type="AlphaFoldDB" id="A0A2N9AQQ3"/>
<keyword evidence="2" id="KW-1133">Transmembrane helix</keyword>
<evidence type="ECO:0008006" key="5">
    <source>
        <dbReference type="Google" id="ProtNLM"/>
    </source>
</evidence>
<dbReference type="Proteomes" id="UP000233769">
    <property type="component" value="Chromosome tk0001"/>
</dbReference>
<dbReference type="InterPro" id="IPR021273">
    <property type="entry name" value="DUF2852"/>
</dbReference>
<sequence length="190" mass="20995">MAVLFRGRTLETAETGPHVNVVHIHTPESSAVNTSSTSPWSCGASHRSGPFPKRSLEIGAIVVAFIYWWPVAAAYVAWKIAGYPAFSQMKEFANSGSFNFAGGEGRSRFARAFAAAKGYSGTSATSGNWAFEEYRRAELERLEARRRALQEESRAFTDFVEELKRAKDREQFDAFMAKRRSEGGGPTIEA</sequence>
<keyword evidence="2" id="KW-0812">Transmembrane</keyword>